<evidence type="ECO:0000259" key="1">
    <source>
        <dbReference type="SMART" id="SM01321"/>
    </source>
</evidence>
<dbReference type="Gene3D" id="3.30.70.1290">
    <property type="entry name" value="Transposase IS200-like"/>
    <property type="match status" value="1"/>
</dbReference>
<dbReference type="SUPFAM" id="SSF143422">
    <property type="entry name" value="Transposase IS200-like"/>
    <property type="match status" value="1"/>
</dbReference>
<dbReference type="GO" id="GO:0003677">
    <property type="term" value="F:DNA binding"/>
    <property type="evidence" value="ECO:0007669"/>
    <property type="project" value="InterPro"/>
</dbReference>
<keyword evidence="3" id="KW-1185">Reference proteome</keyword>
<dbReference type="EMBL" id="FWWU01000009">
    <property type="protein sequence ID" value="SMB90990.1"/>
    <property type="molecule type" value="Genomic_DNA"/>
</dbReference>
<dbReference type="AlphaFoldDB" id="A0A1W1VCS5"/>
<dbReference type="NCBIfam" id="NF033573">
    <property type="entry name" value="transpos_IS200"/>
    <property type="match status" value="1"/>
</dbReference>
<dbReference type="PANTHER" id="PTHR33360:SF2">
    <property type="entry name" value="TRANSPOSASE FOR INSERTION SEQUENCE ELEMENT IS200"/>
    <property type="match status" value="1"/>
</dbReference>
<dbReference type="Pfam" id="PF01797">
    <property type="entry name" value="Y1_Tnp"/>
    <property type="match status" value="1"/>
</dbReference>
<organism evidence="2 3">
    <name type="scientific">Deinococcus hopiensis KR-140</name>
    <dbReference type="NCBI Taxonomy" id="695939"/>
    <lineage>
        <taxon>Bacteria</taxon>
        <taxon>Thermotogati</taxon>
        <taxon>Deinococcota</taxon>
        <taxon>Deinococci</taxon>
        <taxon>Deinococcales</taxon>
        <taxon>Deinococcaceae</taxon>
        <taxon>Deinococcus</taxon>
    </lineage>
</organism>
<sequence>MDRCAPYNPLLAKLPLQYKANRSVVYSCKSHVVWTPEYRRGVLVGGMDERLKIILNGLCTEKPCVLPAVEIMPDHVHLLVEGDPQFGIHTFVKVAKGRSSRLLRSGFPRLKSRLPTLWTNSYFVSTVGGAPLSVITDHGINRYGSRWDVMWAGHVPHASSRVELVRTYAGVNKQYVENQKYV</sequence>
<dbReference type="GO" id="GO:0004803">
    <property type="term" value="F:transposase activity"/>
    <property type="evidence" value="ECO:0007669"/>
    <property type="project" value="InterPro"/>
</dbReference>
<dbReference type="InterPro" id="IPR002686">
    <property type="entry name" value="Transposase_17"/>
</dbReference>
<dbReference type="Proteomes" id="UP000192582">
    <property type="component" value="Unassembled WGS sequence"/>
</dbReference>
<dbReference type="SMART" id="SM01321">
    <property type="entry name" value="Y1_Tnp"/>
    <property type="match status" value="1"/>
</dbReference>
<evidence type="ECO:0000313" key="2">
    <source>
        <dbReference type="EMBL" id="SMB90990.1"/>
    </source>
</evidence>
<protein>
    <submittedName>
        <fullName evidence="2">Putative transposase</fullName>
    </submittedName>
</protein>
<proteinExistence type="predicted"/>
<dbReference type="STRING" id="695939.SAMN00790413_00946"/>
<gene>
    <name evidence="2" type="ORF">SAMN00790413_00946</name>
</gene>
<name>A0A1W1VCS5_9DEIO</name>
<reference evidence="2 3" key="1">
    <citation type="submission" date="2017-04" db="EMBL/GenBank/DDBJ databases">
        <authorList>
            <person name="Afonso C.L."/>
            <person name="Miller P.J."/>
            <person name="Scott M.A."/>
            <person name="Spackman E."/>
            <person name="Goraichik I."/>
            <person name="Dimitrov K.M."/>
            <person name="Suarez D.L."/>
            <person name="Swayne D.E."/>
        </authorList>
    </citation>
    <scope>NUCLEOTIDE SEQUENCE [LARGE SCALE GENOMIC DNA]</scope>
    <source>
        <strain evidence="2 3">KR-140</strain>
    </source>
</reference>
<dbReference type="InterPro" id="IPR036515">
    <property type="entry name" value="Transposase_17_sf"/>
</dbReference>
<dbReference type="PANTHER" id="PTHR33360">
    <property type="entry name" value="TRANSPOSASE FOR INSERTION SEQUENCE ELEMENT IS200"/>
    <property type="match status" value="1"/>
</dbReference>
<evidence type="ECO:0000313" key="3">
    <source>
        <dbReference type="Proteomes" id="UP000192582"/>
    </source>
</evidence>
<feature type="domain" description="Transposase IS200-like" evidence="1">
    <location>
        <begin position="25"/>
        <end position="138"/>
    </location>
</feature>
<accession>A0A1W1VCS5</accession>
<dbReference type="GO" id="GO:0006313">
    <property type="term" value="P:DNA transposition"/>
    <property type="evidence" value="ECO:0007669"/>
    <property type="project" value="InterPro"/>
</dbReference>